<organism evidence="3 4">
    <name type="scientific">Sandaracinobacteroides saxicola</name>
    <dbReference type="NCBI Taxonomy" id="2759707"/>
    <lineage>
        <taxon>Bacteria</taxon>
        <taxon>Pseudomonadati</taxon>
        <taxon>Pseudomonadota</taxon>
        <taxon>Alphaproteobacteria</taxon>
        <taxon>Sphingomonadales</taxon>
        <taxon>Sphingosinicellaceae</taxon>
        <taxon>Sandaracinobacteroides</taxon>
    </lineage>
</organism>
<keyword evidence="1" id="KW-0732">Signal</keyword>
<dbReference type="Pfam" id="PF07045">
    <property type="entry name" value="DUF1330"/>
    <property type="match status" value="1"/>
</dbReference>
<dbReference type="SUPFAM" id="SSF54909">
    <property type="entry name" value="Dimeric alpha+beta barrel"/>
    <property type="match status" value="1"/>
</dbReference>
<evidence type="ECO:0000313" key="4">
    <source>
        <dbReference type="Proteomes" id="UP000515292"/>
    </source>
</evidence>
<accession>A0A7G5IJA2</accession>
<dbReference type="InterPro" id="IPR011008">
    <property type="entry name" value="Dimeric_a/b-barrel"/>
</dbReference>
<name>A0A7G5IJA2_9SPHN</name>
<feature type="domain" description="DUF1330" evidence="2">
    <location>
        <begin position="58"/>
        <end position="140"/>
    </location>
</feature>
<dbReference type="InterPro" id="IPR010753">
    <property type="entry name" value="DUF1330"/>
</dbReference>
<keyword evidence="4" id="KW-1185">Reference proteome</keyword>
<evidence type="ECO:0000313" key="3">
    <source>
        <dbReference type="EMBL" id="QMW23444.1"/>
    </source>
</evidence>
<dbReference type="EMBL" id="CP059851">
    <property type="protein sequence ID" value="QMW23444.1"/>
    <property type="molecule type" value="Genomic_DNA"/>
</dbReference>
<reference evidence="3 4" key="1">
    <citation type="submission" date="2020-07" db="EMBL/GenBank/DDBJ databases">
        <title>Complete genome sequence for Sandaracinobacter sp. M6.</title>
        <authorList>
            <person name="Tang Y."/>
            <person name="Liu Q."/>
            <person name="Guo Z."/>
            <person name="Lei P."/>
            <person name="Huang B."/>
        </authorList>
    </citation>
    <scope>NUCLEOTIDE SEQUENCE [LARGE SCALE GENOMIC DNA]</scope>
    <source>
        <strain evidence="3 4">M6</strain>
    </source>
</reference>
<gene>
    <name evidence="3" type="ORF">H3309_02770</name>
</gene>
<dbReference type="RefSeq" id="WP_182297267.1">
    <property type="nucleotide sequence ID" value="NZ_CP059851.1"/>
</dbReference>
<evidence type="ECO:0000259" key="2">
    <source>
        <dbReference type="Pfam" id="PF07045"/>
    </source>
</evidence>
<sequence length="183" mass="19478">MRAALLALLLATPLAAQPVAAPTAAPTSPVAAPGSPPPPLDPTVCDNKPVIMLVRGLLKDRARLAQYAAAIRASGLYPKLGAYYLNNPRSVATFEGTPADNDSVLMVRFPCFAHARAFWYSELYQKQIIPVRQNPSAGDFTVTVYPELPLPDYMKGRVADGAYAAPADPSVAASIPRIPEPPK</sequence>
<feature type="signal peptide" evidence="1">
    <location>
        <begin position="1"/>
        <end position="20"/>
    </location>
</feature>
<feature type="chain" id="PRO_5029010605" evidence="1">
    <location>
        <begin position="21"/>
        <end position="183"/>
    </location>
</feature>
<dbReference type="AlphaFoldDB" id="A0A7G5IJA2"/>
<dbReference type="Proteomes" id="UP000515292">
    <property type="component" value="Chromosome"/>
</dbReference>
<evidence type="ECO:0000256" key="1">
    <source>
        <dbReference type="SAM" id="SignalP"/>
    </source>
</evidence>
<protein>
    <submittedName>
        <fullName evidence="3">DUF1330 domain-containing protein</fullName>
    </submittedName>
</protein>
<dbReference type="KEGG" id="sand:H3309_02770"/>
<dbReference type="Gene3D" id="3.30.70.100">
    <property type="match status" value="1"/>
</dbReference>
<proteinExistence type="predicted"/>